<evidence type="ECO:0000256" key="3">
    <source>
        <dbReference type="ARBA" id="ARBA00022692"/>
    </source>
</evidence>
<dbReference type="GO" id="GO:0005886">
    <property type="term" value="C:plasma membrane"/>
    <property type="evidence" value="ECO:0007669"/>
    <property type="project" value="UniProtKB-SubCell"/>
</dbReference>
<dbReference type="OrthoDB" id="457670at2"/>
<feature type="transmembrane region" description="Helical" evidence="6">
    <location>
        <begin position="71"/>
        <end position="90"/>
    </location>
</feature>
<reference evidence="7 8" key="1">
    <citation type="submission" date="2018-05" db="EMBL/GenBank/DDBJ databases">
        <title>Abyssibacter profundi OUC007T gen. nov., sp. nov, a marine bacterium isolated from seawater of the Mariana Trench.</title>
        <authorList>
            <person name="Zhou S."/>
        </authorList>
    </citation>
    <scope>NUCLEOTIDE SEQUENCE [LARGE SCALE GENOMIC DNA]</scope>
    <source>
        <strain evidence="7 8">OUC007</strain>
    </source>
</reference>
<accession>A0A363ULS5</accession>
<proteinExistence type="inferred from homology"/>
<dbReference type="Proteomes" id="UP000251800">
    <property type="component" value="Unassembled WGS sequence"/>
</dbReference>
<evidence type="ECO:0000313" key="8">
    <source>
        <dbReference type="Proteomes" id="UP000251800"/>
    </source>
</evidence>
<feature type="transmembrane region" description="Helical" evidence="6">
    <location>
        <begin position="168"/>
        <end position="190"/>
    </location>
</feature>
<dbReference type="EMBL" id="QEQK01000005">
    <property type="protein sequence ID" value="PWN56354.1"/>
    <property type="molecule type" value="Genomic_DNA"/>
</dbReference>
<sequence>MGTVAGVLAGLLGIGGGAVLVPGLLAVFALQGLDAPAMVHQAIATSLACVVFTALSSIRAHHHRGSVDWPLFRRLAPGLLVGSLAGAFIADLFDGLMLQRIFGVAALLIGFRMVVQQRRAEGRFALPGAVGLSTAGGLIGSLSALIGIGGGSLTVPLLSACRVQMVRAVGTSAACGLPIAVAGVAGYLVTGWAEPGRLPHSLGYVLWPAVLGITAASMLAAPWGARLAHWLPAAMLKRGFGVLLCVIGLRLALAG</sequence>
<name>A0A363ULS5_9GAMM</name>
<feature type="transmembrane region" description="Helical" evidence="6">
    <location>
        <begin position="202"/>
        <end position="223"/>
    </location>
</feature>
<evidence type="ECO:0000256" key="6">
    <source>
        <dbReference type="RuleBase" id="RU363041"/>
    </source>
</evidence>
<feature type="transmembrane region" description="Helical" evidence="6">
    <location>
        <begin position="124"/>
        <end position="148"/>
    </location>
</feature>
<dbReference type="PANTHER" id="PTHR43483:SF3">
    <property type="entry name" value="MEMBRANE TRANSPORTER PROTEIN HI_0806-RELATED"/>
    <property type="match status" value="1"/>
</dbReference>
<dbReference type="InterPro" id="IPR002781">
    <property type="entry name" value="TM_pro_TauE-like"/>
</dbReference>
<keyword evidence="5 6" id="KW-0472">Membrane</keyword>
<feature type="transmembrane region" description="Helical" evidence="6">
    <location>
        <begin position="235"/>
        <end position="253"/>
    </location>
</feature>
<evidence type="ECO:0000256" key="1">
    <source>
        <dbReference type="ARBA" id="ARBA00004141"/>
    </source>
</evidence>
<dbReference type="AlphaFoldDB" id="A0A363ULS5"/>
<keyword evidence="8" id="KW-1185">Reference proteome</keyword>
<evidence type="ECO:0000256" key="5">
    <source>
        <dbReference type="ARBA" id="ARBA00023136"/>
    </source>
</evidence>
<feature type="transmembrane region" description="Helical" evidence="6">
    <location>
        <begin position="7"/>
        <end position="30"/>
    </location>
</feature>
<dbReference type="PANTHER" id="PTHR43483">
    <property type="entry name" value="MEMBRANE TRANSPORTER PROTEIN HI_0806-RELATED"/>
    <property type="match status" value="1"/>
</dbReference>
<evidence type="ECO:0000313" key="7">
    <source>
        <dbReference type="EMBL" id="PWN56354.1"/>
    </source>
</evidence>
<keyword evidence="3 6" id="KW-0812">Transmembrane</keyword>
<comment type="subcellular location">
    <subcellularLocation>
        <location evidence="6">Cell membrane</location>
        <topology evidence="6">Multi-pass membrane protein</topology>
    </subcellularLocation>
    <subcellularLocation>
        <location evidence="1">Membrane</location>
        <topology evidence="1">Multi-pass membrane protein</topology>
    </subcellularLocation>
</comment>
<feature type="transmembrane region" description="Helical" evidence="6">
    <location>
        <begin position="96"/>
        <end position="115"/>
    </location>
</feature>
<comment type="caution">
    <text evidence="7">The sequence shown here is derived from an EMBL/GenBank/DDBJ whole genome shotgun (WGS) entry which is preliminary data.</text>
</comment>
<evidence type="ECO:0000256" key="2">
    <source>
        <dbReference type="ARBA" id="ARBA00009142"/>
    </source>
</evidence>
<organism evidence="7 8">
    <name type="scientific">Abyssibacter profundi</name>
    <dbReference type="NCBI Taxonomy" id="2182787"/>
    <lineage>
        <taxon>Bacteria</taxon>
        <taxon>Pseudomonadati</taxon>
        <taxon>Pseudomonadota</taxon>
        <taxon>Gammaproteobacteria</taxon>
        <taxon>Chromatiales</taxon>
        <taxon>Oceanococcaceae</taxon>
        <taxon>Abyssibacter</taxon>
    </lineage>
</organism>
<gene>
    <name evidence="7" type="ORF">DEH80_05805</name>
</gene>
<keyword evidence="6" id="KW-1003">Cell membrane</keyword>
<keyword evidence="4 6" id="KW-1133">Transmembrane helix</keyword>
<dbReference type="Pfam" id="PF01925">
    <property type="entry name" value="TauE"/>
    <property type="match status" value="1"/>
</dbReference>
<protein>
    <recommendedName>
        <fullName evidence="6">Probable membrane transporter protein</fullName>
    </recommendedName>
</protein>
<evidence type="ECO:0000256" key="4">
    <source>
        <dbReference type="ARBA" id="ARBA00022989"/>
    </source>
</evidence>
<comment type="similarity">
    <text evidence="2 6">Belongs to the 4-toluene sulfonate uptake permease (TSUP) (TC 2.A.102) family.</text>
</comment>
<feature type="transmembrane region" description="Helical" evidence="6">
    <location>
        <begin position="42"/>
        <end position="59"/>
    </location>
</feature>